<evidence type="ECO:0000256" key="11">
    <source>
        <dbReference type="ARBA" id="ARBA00022844"/>
    </source>
</evidence>
<dbReference type="InterPro" id="IPR003383">
    <property type="entry name" value="Circovirus_capsid"/>
</dbReference>
<evidence type="ECO:0000256" key="5">
    <source>
        <dbReference type="ARBA" id="ARBA00022524"/>
    </source>
</evidence>
<protein>
    <submittedName>
        <fullName evidence="17">Capsid protein</fullName>
    </submittedName>
</protein>
<evidence type="ECO:0000256" key="7">
    <source>
        <dbReference type="ARBA" id="ARBA00022562"/>
    </source>
</evidence>
<evidence type="ECO:0000256" key="8">
    <source>
        <dbReference type="ARBA" id="ARBA00022581"/>
    </source>
</evidence>
<dbReference type="GO" id="GO:0075509">
    <property type="term" value="P:endocytosis involved in viral entry into host cell"/>
    <property type="evidence" value="ECO:0007669"/>
    <property type="project" value="UniProtKB-KW"/>
</dbReference>
<dbReference type="EMBL" id="PP711968">
    <property type="protein sequence ID" value="XBH24047.1"/>
    <property type="molecule type" value="Genomic_DNA"/>
</dbReference>
<name>A0AAU7E2S6_9CIRC</name>
<comment type="subunit">
    <text evidence="15">Homomultimer. Assembles in the nucleus, presumably in an immature form, then migrates to the cytoplasm once assembled as mature virion. Interacts with Rep; this interaction relocates Rep into the nucleus.</text>
</comment>
<proteinExistence type="inferred from homology"/>
<evidence type="ECO:0000256" key="16">
    <source>
        <dbReference type="SAM" id="MobiDB-lite"/>
    </source>
</evidence>
<evidence type="ECO:0000256" key="2">
    <source>
        <dbReference type="ARBA" id="ARBA00004328"/>
    </source>
</evidence>
<dbReference type="GO" id="GO:0042025">
    <property type="term" value="C:host cell nucleus"/>
    <property type="evidence" value="ECO:0007669"/>
    <property type="project" value="UniProtKB-SubCell"/>
</dbReference>
<keyword evidence="13" id="KW-0238">DNA-binding</keyword>
<evidence type="ECO:0000256" key="9">
    <source>
        <dbReference type="ARBA" id="ARBA00022595"/>
    </source>
</evidence>
<dbReference type="GO" id="GO:0003677">
    <property type="term" value="F:DNA binding"/>
    <property type="evidence" value="ECO:0007669"/>
    <property type="project" value="UniProtKB-KW"/>
</dbReference>
<keyword evidence="7" id="KW-1048">Host nucleus</keyword>
<dbReference type="InterPro" id="IPR038652">
    <property type="entry name" value="Circovirus_capsid_sf"/>
</dbReference>
<keyword evidence="9" id="KW-1162">Viral penetration into host cytoplasm</keyword>
<keyword evidence="8" id="KW-0945">Host-virus interaction</keyword>
<dbReference type="Gene3D" id="2.60.120.950">
    <property type="entry name" value="Circovirus capsid protein"/>
    <property type="match status" value="2"/>
</dbReference>
<comment type="subcellular location">
    <subcellularLocation>
        <location evidence="1">Host nucleus</location>
    </subcellularLocation>
    <subcellularLocation>
        <location evidence="2">Virion</location>
    </subcellularLocation>
</comment>
<keyword evidence="4" id="KW-1140">T=1 icosahedral capsid protein</keyword>
<dbReference type="GO" id="GO:0019062">
    <property type="term" value="P:virion attachment to host cell"/>
    <property type="evidence" value="ECO:0007669"/>
    <property type="project" value="UniProtKB-KW"/>
</dbReference>
<keyword evidence="11" id="KW-0946">Virion</keyword>
<sequence>MTTDWPVAPKVPTGTVAGDPAVETPLQWNFDHLTFRLSDFVTPGQGVSKFQHTPPFRYYRIRKVVVQAKWINWTYMNMENVLGNTALDLDGEDTGRGNVTRSKLDPNVTDSVGQEPDPTKAPFRYDPLWNRSSKRHWRASRGFTRVFRPKPQMTEPFDSTKMTHWLIKGQPWVSVREGADLPWNGLSISLRQMKDPLNEDDKSLPQLQYTMAIYVAFKEFDYEIGKTG</sequence>
<evidence type="ECO:0000256" key="12">
    <source>
        <dbReference type="ARBA" id="ARBA00022890"/>
    </source>
</evidence>
<accession>A0AAU7E2S6</accession>
<evidence type="ECO:0000256" key="10">
    <source>
        <dbReference type="ARBA" id="ARBA00022804"/>
    </source>
</evidence>
<keyword evidence="14" id="KW-1160">Virus entry into host cell</keyword>
<keyword evidence="6" id="KW-0167">Capsid protein</keyword>
<dbReference type="GO" id="GO:0019069">
    <property type="term" value="P:viral capsid assembly"/>
    <property type="evidence" value="ECO:0007669"/>
    <property type="project" value="InterPro"/>
</dbReference>
<evidence type="ECO:0000256" key="14">
    <source>
        <dbReference type="ARBA" id="ARBA00023296"/>
    </source>
</evidence>
<reference evidence="17" key="2">
    <citation type="submission" date="2024-02" db="EMBL/GenBank/DDBJ databases">
        <authorList>
            <person name="Hu B."/>
        </authorList>
    </citation>
    <scope>NUCLEOTIDE SEQUENCE</scope>
    <source>
        <strain evidence="17">4A/Kenya/RNALIV2005/2016</strain>
    </source>
</reference>
<organism evidence="17">
    <name type="scientific">Arvicanthis rat circovirus</name>
    <dbReference type="NCBI Taxonomy" id="3141855"/>
    <lineage>
        <taxon>Viruses</taxon>
        <taxon>Monodnaviria</taxon>
        <taxon>Shotokuvirae</taxon>
        <taxon>Cressdnaviricota</taxon>
        <taxon>Arfiviricetes</taxon>
        <taxon>Cirlivirales</taxon>
        <taxon>Circoviridae</taxon>
        <taxon>Circovirus</taxon>
    </lineage>
</organism>
<evidence type="ECO:0000256" key="6">
    <source>
        <dbReference type="ARBA" id="ARBA00022561"/>
    </source>
</evidence>
<evidence type="ECO:0000256" key="3">
    <source>
        <dbReference type="ARBA" id="ARBA00010301"/>
    </source>
</evidence>
<dbReference type="Pfam" id="PF02443">
    <property type="entry name" value="Circo_capsid"/>
    <property type="match status" value="1"/>
</dbReference>
<evidence type="ECO:0000256" key="15">
    <source>
        <dbReference type="ARBA" id="ARBA00046863"/>
    </source>
</evidence>
<evidence type="ECO:0000256" key="4">
    <source>
        <dbReference type="ARBA" id="ARBA00022431"/>
    </source>
</evidence>
<dbReference type="GO" id="GO:0075732">
    <property type="term" value="P:viral penetration into host nucleus"/>
    <property type="evidence" value="ECO:0007669"/>
    <property type="project" value="UniProtKB-KW"/>
</dbReference>
<evidence type="ECO:0000256" key="1">
    <source>
        <dbReference type="ARBA" id="ARBA00004147"/>
    </source>
</evidence>
<feature type="region of interest" description="Disordered" evidence="16">
    <location>
        <begin position="93"/>
        <end position="125"/>
    </location>
</feature>
<keyword evidence="5" id="KW-1163">Viral penetration into host nucleus</keyword>
<dbReference type="GO" id="GO:0039615">
    <property type="term" value="C:T=1 icosahedral viral capsid"/>
    <property type="evidence" value="ECO:0007669"/>
    <property type="project" value="UniProtKB-KW"/>
</dbReference>
<evidence type="ECO:0000256" key="13">
    <source>
        <dbReference type="ARBA" id="ARBA00023125"/>
    </source>
</evidence>
<comment type="similarity">
    <text evidence="3">Belongs to the circoviridae capsid protein family.</text>
</comment>
<keyword evidence="12" id="KW-1164">Virus endocytosis by host</keyword>
<dbReference type="GO" id="GO:0043657">
    <property type="term" value="C:host cell"/>
    <property type="evidence" value="ECO:0007669"/>
    <property type="project" value="GOC"/>
</dbReference>
<keyword evidence="10" id="KW-1161">Viral attachment to host cell</keyword>
<reference evidence="17" key="1">
    <citation type="journal article" date="2024" name="Microbiome">
        <title>Substantial viral diversity in bats and rodents from East Africa: insights into evolution, recombination, and cocirculation.</title>
        <authorList>
            <person name="Wang D."/>
            <person name="Yang X."/>
            <person name="Ren Z."/>
            <person name="Hu B."/>
            <person name="Zhao H."/>
            <person name="Yang K."/>
            <person name="Shi P."/>
            <person name="Zhang Z."/>
            <person name="Feng Q."/>
            <person name="Nawenja C.V."/>
            <person name="Obanda V."/>
            <person name="Robert K."/>
            <person name="Nalikka B."/>
            <person name="Waruhiu C.N."/>
            <person name="Ochola G.O."/>
            <person name="Onyuok S.O."/>
            <person name="Ochieng H."/>
            <person name="Li B."/>
            <person name="Zhu Y."/>
            <person name="Si H."/>
            <person name="Yin J."/>
            <person name="Kristiansen K."/>
            <person name="Jin X."/>
            <person name="Xu X."/>
            <person name="Xiao M."/>
            <person name="Agwanda B."/>
            <person name="Ommeh S."/>
            <person name="Li J."/>
            <person name="Shi Z.L."/>
        </authorList>
    </citation>
    <scope>NUCLEOTIDE SEQUENCE</scope>
    <source>
        <strain evidence="17">4A/Kenya/RNALIV2005/2016</strain>
    </source>
</reference>
<evidence type="ECO:0000313" key="17">
    <source>
        <dbReference type="EMBL" id="XBH24047.1"/>
    </source>
</evidence>